<evidence type="ECO:0000256" key="3">
    <source>
        <dbReference type="SAM" id="Phobius"/>
    </source>
</evidence>
<evidence type="ECO:0000259" key="6">
    <source>
        <dbReference type="Pfam" id="PF13439"/>
    </source>
</evidence>
<evidence type="ECO:0000259" key="5">
    <source>
        <dbReference type="Pfam" id="PF00535"/>
    </source>
</evidence>
<name>A0A061AU80_RHOTO</name>
<keyword evidence="3" id="KW-0472">Membrane</keyword>
<keyword evidence="3" id="KW-0812">Transmembrane</keyword>
<evidence type="ECO:0000256" key="2">
    <source>
        <dbReference type="SAM" id="MobiDB-lite"/>
    </source>
</evidence>
<feature type="transmembrane region" description="Helical" evidence="3">
    <location>
        <begin position="37"/>
        <end position="56"/>
    </location>
</feature>
<dbReference type="EMBL" id="LK052938">
    <property type="protein sequence ID" value="CDR38283.1"/>
    <property type="molecule type" value="Genomic_DNA"/>
</dbReference>
<evidence type="ECO:0000259" key="4">
    <source>
        <dbReference type="Pfam" id="PF00534"/>
    </source>
</evidence>
<evidence type="ECO:0000256" key="1">
    <source>
        <dbReference type="ARBA" id="ARBA00022676"/>
    </source>
</evidence>
<dbReference type="InterPro" id="IPR028098">
    <property type="entry name" value="Glyco_trans_4-like_N"/>
</dbReference>
<dbReference type="PANTHER" id="PTHR45947">
    <property type="entry name" value="SULFOQUINOVOSYL TRANSFERASE SQD2"/>
    <property type="match status" value="1"/>
</dbReference>
<feature type="compositionally biased region" description="Basic and acidic residues" evidence="2">
    <location>
        <begin position="7"/>
        <end position="21"/>
    </location>
</feature>
<dbReference type="Gene3D" id="3.90.550.10">
    <property type="entry name" value="Spore Coat Polysaccharide Biosynthesis Protein SpsA, Chain A"/>
    <property type="match status" value="1"/>
</dbReference>
<dbReference type="OrthoDB" id="3784at2759"/>
<organism evidence="7">
    <name type="scientific">Rhodotorula toruloides</name>
    <name type="common">Yeast</name>
    <name type="synonym">Rhodosporidium toruloides</name>
    <dbReference type="NCBI Taxonomy" id="5286"/>
    <lineage>
        <taxon>Eukaryota</taxon>
        <taxon>Fungi</taxon>
        <taxon>Dikarya</taxon>
        <taxon>Basidiomycota</taxon>
        <taxon>Pucciniomycotina</taxon>
        <taxon>Microbotryomycetes</taxon>
        <taxon>Sporidiobolales</taxon>
        <taxon>Sporidiobolaceae</taxon>
        <taxon>Rhodotorula</taxon>
    </lineage>
</organism>
<evidence type="ECO:0000313" key="7">
    <source>
        <dbReference type="EMBL" id="CDR38283.1"/>
    </source>
</evidence>
<dbReference type="InterPro" id="IPR001296">
    <property type="entry name" value="Glyco_trans_1"/>
</dbReference>
<dbReference type="InterPro" id="IPR050194">
    <property type="entry name" value="Glycosyltransferase_grp1"/>
</dbReference>
<dbReference type="SUPFAM" id="SSF53756">
    <property type="entry name" value="UDP-Glycosyltransferase/glycogen phosphorylase"/>
    <property type="match status" value="1"/>
</dbReference>
<keyword evidence="3" id="KW-1133">Transmembrane helix</keyword>
<proteinExistence type="predicted"/>
<feature type="domain" description="Glycosyltransferase 2-like" evidence="5">
    <location>
        <begin position="153"/>
        <end position="277"/>
    </location>
</feature>
<dbReference type="Gene3D" id="3.40.50.2000">
    <property type="entry name" value="Glycogen Phosphorylase B"/>
    <property type="match status" value="2"/>
</dbReference>
<keyword evidence="1" id="KW-0328">Glycosyltransferase</keyword>
<dbReference type="Pfam" id="PF13439">
    <property type="entry name" value="Glyco_transf_4"/>
    <property type="match status" value="1"/>
</dbReference>
<dbReference type="CDD" id="cd03801">
    <property type="entry name" value="GT4_PimA-like"/>
    <property type="match status" value="1"/>
</dbReference>
<keyword evidence="1" id="KW-0808">Transferase</keyword>
<dbReference type="SUPFAM" id="SSF53448">
    <property type="entry name" value="Nucleotide-diphospho-sugar transferases"/>
    <property type="match status" value="1"/>
</dbReference>
<dbReference type="Pfam" id="PF00534">
    <property type="entry name" value="Glycos_transf_1"/>
    <property type="match status" value="1"/>
</dbReference>
<feature type="region of interest" description="Disordered" evidence="2">
    <location>
        <begin position="1"/>
        <end position="31"/>
    </location>
</feature>
<dbReference type="GO" id="GO:0016757">
    <property type="term" value="F:glycosyltransferase activity"/>
    <property type="evidence" value="ECO:0007669"/>
    <property type="project" value="UniProtKB-KW"/>
</dbReference>
<gene>
    <name evidence="7" type="ORF">RHTO0S_03e07558g</name>
</gene>
<dbReference type="InterPro" id="IPR001173">
    <property type="entry name" value="Glyco_trans_2-like"/>
</dbReference>
<dbReference type="InterPro" id="IPR029044">
    <property type="entry name" value="Nucleotide-diphossugar_trans"/>
</dbReference>
<sequence length="853" mass="95686">MLGLLGRSRDNPKLRSPDLRRPHVSTRNRGGGRRRRIPLFLLLATTAFVLVLWHHLSEPSAPASRSARSEAVPAASKRLREKLSLRGRMRRKGGSSLVPSAQAPFVLPDHLLPVHHDASLIVYSNSPVAPTRPPSNQFLLETRADLSRPVVAIITATNNPRPVLVDTATTLFGQSLQNFVWVIVNDHTDETAALEVLEQVAKDPRVVVIQNRGAKGLAAGRNVGLEYVFRQYSPPPKYLVSLDDDDLFEFTALEKACWMLESNPDWDLGGFRYVKWGASNETVLTGVHSNSDNYLVGNFVPNAAVYTSRAVLGSGCRYDELEFQDGGEDWDFWMCLAEHGYWGGSLLEPLYWYRVNSPKFRSQRWGKTFVDGFGALKRHIQTKHARLEGNFPSKKPARNVPLAPVSWNSPFEQALAHTDKQILFVIPWLWMGGADIGALHMIQLYAAAGYRVTVACTLNQHPESVELRPYVLQYTHDVHILPSFLHVHDFPRYIKHLVRSRGIRQALVSHSQLLYELLPALVEQLPDVEWIDYLHNESYDNWKSAGYPRYSIISQRYLARTITCSYHLKNWLLDNGHLDPDRIGVVKLGIETSKFVPATPAQRSAAKAELLQVEPETLVITVVGRLDPQKRPLLVPRIAEQLLKRIDHDFVIIMIGNGEHREQLFEMIEMLDMQEYVKVLGTQSDPSRYYAASDIFLLPSVSEGISIAINEAMAMGLPVVTARAGALPEQLGEFDAHGRKVHGRAELGGIIVDHELDEISDPIAYAAALESLIVDPALRARLARNARKLVETGSDWRTTLAGLFDELKLARNLPNFGAGDSRYPHPSAYYATEVLLAESYKLVDMGSQYPAHR</sequence>
<accession>A0A061AU80</accession>
<feature type="domain" description="Glycosyl transferase family 1" evidence="4">
    <location>
        <begin position="616"/>
        <end position="788"/>
    </location>
</feature>
<dbReference type="PROSITE" id="PS50007">
    <property type="entry name" value="PIPLC_X_DOMAIN"/>
    <property type="match status" value="1"/>
</dbReference>
<feature type="domain" description="Glycosyltransferase subfamily 4-like N-terminal" evidence="6">
    <location>
        <begin position="431"/>
        <end position="593"/>
    </location>
</feature>
<dbReference type="CDD" id="cd00761">
    <property type="entry name" value="Glyco_tranf_GTA_type"/>
    <property type="match status" value="1"/>
</dbReference>
<feature type="compositionally biased region" description="Basic residues" evidence="2">
    <location>
        <begin position="22"/>
        <end position="31"/>
    </location>
</feature>
<protein>
    <submittedName>
        <fullName evidence="7">RHTO0S03e07558g1_1</fullName>
    </submittedName>
</protein>
<dbReference type="PANTHER" id="PTHR45947:SF3">
    <property type="entry name" value="SULFOQUINOVOSYL TRANSFERASE SQD2"/>
    <property type="match status" value="1"/>
</dbReference>
<reference evidence="7" key="1">
    <citation type="journal article" date="2014" name="Genome Announc.">
        <title>Draft genome sequence of Rhodosporidium toruloides CECT1137, an oleaginous yeast of biotechnological interest.</title>
        <authorList>
            <person name="Morin N."/>
            <person name="Calcas X."/>
            <person name="Devillers H."/>
            <person name="Durrens P."/>
            <person name="Sherman D.J."/>
            <person name="Nicaud J.-M."/>
            <person name="Neuveglise C."/>
        </authorList>
    </citation>
    <scope>NUCLEOTIDE SEQUENCE</scope>
    <source>
        <strain evidence="7">CECT1137</strain>
    </source>
</reference>
<dbReference type="Pfam" id="PF00535">
    <property type="entry name" value="Glycos_transf_2"/>
    <property type="match status" value="1"/>
</dbReference>
<dbReference type="AlphaFoldDB" id="A0A061AU80"/>